<dbReference type="AlphaFoldDB" id="A0A085LY29"/>
<dbReference type="Proteomes" id="UP000030758">
    <property type="component" value="Unassembled WGS sequence"/>
</dbReference>
<dbReference type="EMBL" id="KL367489">
    <property type="protein sequence ID" value="KFD70246.1"/>
    <property type="molecule type" value="Genomic_DNA"/>
</dbReference>
<organism evidence="2 4">
    <name type="scientific">Trichuris suis</name>
    <name type="common">pig whipworm</name>
    <dbReference type="NCBI Taxonomy" id="68888"/>
    <lineage>
        <taxon>Eukaryota</taxon>
        <taxon>Metazoa</taxon>
        <taxon>Ecdysozoa</taxon>
        <taxon>Nematoda</taxon>
        <taxon>Enoplea</taxon>
        <taxon>Dorylaimia</taxon>
        <taxon>Trichinellida</taxon>
        <taxon>Trichuridae</taxon>
        <taxon>Trichuris</taxon>
    </lineage>
</organism>
<evidence type="ECO:0000313" key="4">
    <source>
        <dbReference type="Proteomes" id="UP000030764"/>
    </source>
</evidence>
<proteinExistence type="predicted"/>
<dbReference type="EMBL" id="KL363262">
    <property type="protein sequence ID" value="KFD49875.1"/>
    <property type="molecule type" value="Genomic_DNA"/>
</dbReference>
<gene>
    <name evidence="2" type="ORF">M513_09204</name>
    <name evidence="3" type="ORF">M514_09204</name>
</gene>
<accession>A0A085LY29</accession>
<evidence type="ECO:0000313" key="3">
    <source>
        <dbReference type="EMBL" id="KFD70246.1"/>
    </source>
</evidence>
<feature type="region of interest" description="Disordered" evidence="1">
    <location>
        <begin position="31"/>
        <end position="55"/>
    </location>
</feature>
<feature type="compositionally biased region" description="Polar residues" evidence="1">
    <location>
        <begin position="31"/>
        <end position="45"/>
    </location>
</feature>
<protein>
    <submittedName>
        <fullName evidence="2">Uncharacterized protein</fullName>
    </submittedName>
</protein>
<keyword evidence="4" id="KW-1185">Reference proteome</keyword>
<dbReference type="Proteomes" id="UP000030764">
    <property type="component" value="Unassembled WGS sequence"/>
</dbReference>
<evidence type="ECO:0000256" key="1">
    <source>
        <dbReference type="SAM" id="MobiDB-lite"/>
    </source>
</evidence>
<name>A0A085LY29_9BILA</name>
<evidence type="ECO:0000313" key="2">
    <source>
        <dbReference type="EMBL" id="KFD49875.1"/>
    </source>
</evidence>
<reference evidence="2 4" key="1">
    <citation type="journal article" date="2014" name="Nat. Genet.">
        <title>Genome and transcriptome of the porcine whipworm Trichuris suis.</title>
        <authorList>
            <person name="Jex A.R."/>
            <person name="Nejsum P."/>
            <person name="Schwarz E.M."/>
            <person name="Hu L."/>
            <person name="Young N.D."/>
            <person name="Hall R.S."/>
            <person name="Korhonen P.K."/>
            <person name="Liao S."/>
            <person name="Thamsborg S."/>
            <person name="Xia J."/>
            <person name="Xu P."/>
            <person name="Wang S."/>
            <person name="Scheerlinck J.P."/>
            <person name="Hofmann A."/>
            <person name="Sternberg P.W."/>
            <person name="Wang J."/>
            <person name="Gasser R.B."/>
        </authorList>
    </citation>
    <scope>NUCLEOTIDE SEQUENCE [LARGE SCALE GENOMIC DNA]</scope>
    <source>
        <strain evidence="3">DCEP-RM93F</strain>
        <strain evidence="2">DCEP-RM93M</strain>
    </source>
</reference>
<sequence length="87" mass="9557">MTDGKESKASSRKRGCSDSWRTPILLLVSSKQPTAASYAQRSISPDGSKEQWPGQNAYQTMKGHFESLAFFHVTLPAPQGNDSKGKR</sequence>